<feature type="domain" description="FYVE-type" evidence="6">
    <location>
        <begin position="96"/>
        <end position="160"/>
    </location>
</feature>
<evidence type="ECO:0000313" key="7">
    <source>
        <dbReference type="EnsemblMetazoa" id="CLYHEMP017474.1"/>
    </source>
</evidence>
<dbReference type="InterPro" id="IPR017455">
    <property type="entry name" value="Znf_FYVE-rel"/>
</dbReference>
<keyword evidence="8" id="KW-1185">Reference proteome</keyword>
<feature type="region of interest" description="Disordered" evidence="5">
    <location>
        <begin position="21"/>
        <end position="45"/>
    </location>
</feature>
<dbReference type="GO" id="GO:0008270">
    <property type="term" value="F:zinc ion binding"/>
    <property type="evidence" value="ECO:0007669"/>
    <property type="project" value="UniProtKB-KW"/>
</dbReference>
<dbReference type="Proteomes" id="UP000594262">
    <property type="component" value="Unplaced"/>
</dbReference>
<dbReference type="OrthoDB" id="10018316at2759"/>
<organism evidence="7 8">
    <name type="scientific">Clytia hemisphaerica</name>
    <dbReference type="NCBI Taxonomy" id="252671"/>
    <lineage>
        <taxon>Eukaryota</taxon>
        <taxon>Metazoa</taxon>
        <taxon>Cnidaria</taxon>
        <taxon>Hydrozoa</taxon>
        <taxon>Hydroidolina</taxon>
        <taxon>Leptothecata</taxon>
        <taxon>Obeliida</taxon>
        <taxon>Clytiidae</taxon>
        <taxon>Clytia</taxon>
    </lineage>
</organism>
<dbReference type="SUPFAM" id="SSF57903">
    <property type="entry name" value="FYVE/PHD zinc finger"/>
    <property type="match status" value="2"/>
</dbReference>
<dbReference type="EnsemblMetazoa" id="CLYHEMT017474.1">
    <property type="protein sequence ID" value="CLYHEMP017474.1"/>
    <property type="gene ID" value="CLYHEMG017474"/>
</dbReference>
<sequence>MADKVRRLTFSTPGFFKNLVSKTTQNGQNHDESSRRTLSDPGADYIPSYNQSIQQDLDNLVSEDSGNLSSPEVEQQSGLIANSSFLRLNRAHWKDKSKFNHCHRCAKPFGFAERKYNCRRCGEVFCEKCCQYRKRLNADCQPDPQGNIHRVCYNCSDLHTQALGECKSLTEEFIECRKNKRIIVCEELDRLVTGFADNVRPDQKLKNFADSLLGIKVPEWQKTQKWLESQEVEWCTKCQSKFTIFNVKHHCRVCGSVFCRFCCKNDLLLYYDEHGRSTARLINVVGCPDKEPTTCSYLPVCILCHADLEEYQVQQFHLIINEVDGEEGNIGHVSLILERLRNVERKLETTLPRFQEKVEAYLYEQQYETVAGESKVTDFAKLQGDISDLFSKYTAIIQGLKQIQLTSPTEIRIMKNIVHVKCASYNDQMNLFKKLKSTLNKSLPAEELEQLLEYTNTQAINNTYVTARQLGFEALALAEKYDFDTEIAERLSEIDAVCFQELKKFVLSTGDDWAIHHKILNSLLKDQLAKKKLVSPSQRAVQKQGPEYVRRFLIQRTFTLVYQISTALKAKSSEEKFQQSKEALKVLLNDLNEMVNPNCY</sequence>
<dbReference type="Gene3D" id="3.30.40.10">
    <property type="entry name" value="Zinc/RING finger domain, C3HC4 (zinc finger)"/>
    <property type="match status" value="2"/>
</dbReference>
<dbReference type="PANTHER" id="PTHR23164">
    <property type="entry name" value="EARLY ENDOSOME ANTIGEN 1"/>
    <property type="match status" value="1"/>
</dbReference>
<evidence type="ECO:0000256" key="1">
    <source>
        <dbReference type="ARBA" id="ARBA00022723"/>
    </source>
</evidence>
<reference evidence="7" key="1">
    <citation type="submission" date="2021-01" db="UniProtKB">
        <authorList>
            <consortium name="EnsemblMetazoa"/>
        </authorList>
    </citation>
    <scope>IDENTIFICATION</scope>
</reference>
<name>A0A7M6DN82_9CNID</name>
<dbReference type="RefSeq" id="XP_066915389.1">
    <property type="nucleotide sequence ID" value="XM_067059288.1"/>
</dbReference>
<evidence type="ECO:0000259" key="6">
    <source>
        <dbReference type="PROSITE" id="PS50178"/>
    </source>
</evidence>
<feature type="compositionally biased region" description="Basic and acidic residues" evidence="5">
    <location>
        <begin position="29"/>
        <end position="38"/>
    </location>
</feature>
<accession>A0A7M6DN82</accession>
<keyword evidence="2 4" id="KW-0863">Zinc-finger</keyword>
<evidence type="ECO:0000256" key="4">
    <source>
        <dbReference type="PROSITE-ProRule" id="PRU00091"/>
    </source>
</evidence>
<evidence type="ECO:0000313" key="8">
    <source>
        <dbReference type="Proteomes" id="UP000594262"/>
    </source>
</evidence>
<dbReference type="PROSITE" id="PS50178">
    <property type="entry name" value="ZF_FYVE"/>
    <property type="match status" value="2"/>
</dbReference>
<dbReference type="GeneID" id="136802551"/>
<evidence type="ECO:0000256" key="3">
    <source>
        <dbReference type="ARBA" id="ARBA00022833"/>
    </source>
</evidence>
<dbReference type="CDD" id="cd15760">
    <property type="entry name" value="FYVE_scVPS27p_like"/>
    <property type="match status" value="1"/>
</dbReference>
<dbReference type="InterPro" id="IPR011011">
    <property type="entry name" value="Znf_FYVE_PHD"/>
</dbReference>
<keyword evidence="3" id="KW-0862">Zinc</keyword>
<feature type="domain" description="FYVE-type" evidence="6">
    <location>
        <begin position="229"/>
        <end position="309"/>
    </location>
</feature>
<dbReference type="InterPro" id="IPR013083">
    <property type="entry name" value="Znf_RING/FYVE/PHD"/>
</dbReference>
<dbReference type="SMART" id="SM00064">
    <property type="entry name" value="FYVE"/>
    <property type="match status" value="2"/>
</dbReference>
<evidence type="ECO:0000256" key="2">
    <source>
        <dbReference type="ARBA" id="ARBA00022771"/>
    </source>
</evidence>
<evidence type="ECO:0000256" key="5">
    <source>
        <dbReference type="SAM" id="MobiDB-lite"/>
    </source>
</evidence>
<protein>
    <recommendedName>
        <fullName evidence="6">FYVE-type domain-containing protein</fullName>
    </recommendedName>
</protein>
<dbReference type="InterPro" id="IPR000306">
    <property type="entry name" value="Znf_FYVE"/>
</dbReference>
<dbReference type="AlphaFoldDB" id="A0A7M6DN82"/>
<dbReference type="Pfam" id="PF01363">
    <property type="entry name" value="FYVE"/>
    <property type="match status" value="2"/>
</dbReference>
<proteinExistence type="predicted"/>
<keyword evidence="1" id="KW-0479">Metal-binding</keyword>